<sequence>MQNKNKDVRITGTSSYVNIEIDGRRIQISGEMMADGFLAYKGDIKKWDYPEENPVTKEEKQMIIDAVTEKAADSDFTIIFQ</sequence>
<organism evidence="1 2">
    <name type="scientific">Butyrivibrio proteoclasticus (strain ATCC 51982 / DSM 14932 / B316)</name>
    <name type="common">Clostridium proteoclasticum</name>
    <dbReference type="NCBI Taxonomy" id="515622"/>
    <lineage>
        <taxon>Bacteria</taxon>
        <taxon>Bacillati</taxon>
        <taxon>Bacillota</taxon>
        <taxon>Clostridia</taxon>
        <taxon>Lachnospirales</taxon>
        <taxon>Lachnospiraceae</taxon>
        <taxon>Butyrivibrio</taxon>
    </lineage>
</organism>
<keyword evidence="1" id="KW-0614">Plasmid</keyword>
<evidence type="ECO:0008006" key="3">
    <source>
        <dbReference type="Google" id="ProtNLM"/>
    </source>
</evidence>
<reference evidence="1 2" key="1">
    <citation type="journal article" date="2010" name="PLoS ONE">
        <title>The glycobiome of the rumen bacterium Butyrivibrio proteoclasticus B316(T) highlights adaptation to a polysaccharide-rich environment.</title>
        <authorList>
            <person name="Kelly W.J."/>
            <person name="Leahy S.C."/>
            <person name="Altermann E."/>
            <person name="Yeoman C.J."/>
            <person name="Dunne J.C."/>
            <person name="Kong Z."/>
            <person name="Pacheco D.M."/>
            <person name="Li D."/>
            <person name="Noel S.J."/>
            <person name="Moon C.D."/>
            <person name="Cookson A.L."/>
            <person name="Attwood G.T."/>
        </authorList>
    </citation>
    <scope>NUCLEOTIDE SEQUENCE [LARGE SCALE GENOMIC DNA]</scope>
    <source>
        <strain evidence="2">ATCC 51982 / DSM 14932 / B316</strain>
        <plasmid evidence="2">Plasmid pCY360</plasmid>
    </source>
</reference>
<dbReference type="InterPro" id="IPR028148">
    <property type="entry name" value="Imm74"/>
</dbReference>
<keyword evidence="2" id="KW-1185">Reference proteome</keyword>
<proteinExistence type="predicted"/>
<protein>
    <recommendedName>
        <fullName evidence="3">Immunity protein 74</fullName>
    </recommendedName>
</protein>
<dbReference type="KEGG" id="bpb:bpr_II355"/>
<evidence type="ECO:0000313" key="2">
    <source>
        <dbReference type="Proteomes" id="UP000001299"/>
    </source>
</evidence>
<geneLocation type="plasmid" evidence="1 2">
    <name>pCY360</name>
</geneLocation>
<name>E0S4G0_BUTPB</name>
<dbReference type="EMBL" id="CP001812">
    <property type="protein sequence ID" value="ADL36292.1"/>
    <property type="molecule type" value="Genomic_DNA"/>
</dbReference>
<dbReference type="Pfam" id="PF15603">
    <property type="entry name" value="Imm74"/>
    <property type="match status" value="1"/>
</dbReference>
<dbReference type="RefSeq" id="WP_013282941.1">
    <property type="nucleotide sequence ID" value="NC_014389.1"/>
</dbReference>
<dbReference type="HOGENOM" id="CLU_198242_1_0_9"/>
<gene>
    <name evidence="1" type="ordered locus">bpr_II355</name>
</gene>
<dbReference type="AlphaFoldDB" id="E0S4G0"/>
<dbReference type="Proteomes" id="UP000001299">
    <property type="component" value="Plasmid pCY360"/>
</dbReference>
<accession>E0S4G0</accession>
<evidence type="ECO:0000313" key="1">
    <source>
        <dbReference type="EMBL" id="ADL36292.1"/>
    </source>
</evidence>